<organism evidence="2 3">
    <name type="scientific">Allomyces macrogynus (strain ATCC 38327)</name>
    <name type="common">Allomyces javanicus var. macrogynus</name>
    <dbReference type="NCBI Taxonomy" id="578462"/>
    <lineage>
        <taxon>Eukaryota</taxon>
        <taxon>Fungi</taxon>
        <taxon>Fungi incertae sedis</taxon>
        <taxon>Blastocladiomycota</taxon>
        <taxon>Blastocladiomycetes</taxon>
        <taxon>Blastocladiales</taxon>
        <taxon>Blastocladiaceae</taxon>
        <taxon>Allomyces</taxon>
    </lineage>
</organism>
<dbReference type="Proteomes" id="UP000054350">
    <property type="component" value="Unassembled WGS sequence"/>
</dbReference>
<evidence type="ECO:0000313" key="3">
    <source>
        <dbReference type="Proteomes" id="UP000054350"/>
    </source>
</evidence>
<dbReference type="AlphaFoldDB" id="A0A0L0SKN0"/>
<evidence type="ECO:0000256" key="1">
    <source>
        <dbReference type="SAM" id="MobiDB-lite"/>
    </source>
</evidence>
<protein>
    <submittedName>
        <fullName evidence="2">Uncharacterized protein</fullName>
    </submittedName>
</protein>
<proteinExistence type="predicted"/>
<sequence>MDRFLHHRDANVLLRRWPGVDLLLRLPHDVALKEPACDLHSEYCRIHQRRGMPEILQLRARIRVQRRRELGQAMMPPRQSESLPRSRRARR</sequence>
<dbReference type="EMBL" id="GG745341">
    <property type="protein sequence ID" value="KNE63072.1"/>
    <property type="molecule type" value="Genomic_DNA"/>
</dbReference>
<feature type="region of interest" description="Disordered" evidence="1">
    <location>
        <begin position="68"/>
        <end position="91"/>
    </location>
</feature>
<evidence type="ECO:0000313" key="2">
    <source>
        <dbReference type="EMBL" id="KNE63072.1"/>
    </source>
</evidence>
<name>A0A0L0SKN0_ALLM3</name>
<gene>
    <name evidence="2" type="ORF">AMAG_08238</name>
</gene>
<accession>A0A0L0SKN0</accession>
<keyword evidence="3" id="KW-1185">Reference proteome</keyword>
<reference evidence="2 3" key="1">
    <citation type="submission" date="2009-11" db="EMBL/GenBank/DDBJ databases">
        <title>Annotation of Allomyces macrogynus ATCC 38327.</title>
        <authorList>
            <consortium name="The Broad Institute Genome Sequencing Platform"/>
            <person name="Russ C."/>
            <person name="Cuomo C."/>
            <person name="Burger G."/>
            <person name="Gray M.W."/>
            <person name="Holland P.W.H."/>
            <person name="King N."/>
            <person name="Lang F.B.F."/>
            <person name="Roger A.J."/>
            <person name="Ruiz-Trillo I."/>
            <person name="Young S.K."/>
            <person name="Zeng Q."/>
            <person name="Gargeya S."/>
            <person name="Fitzgerald M."/>
            <person name="Haas B."/>
            <person name="Abouelleil A."/>
            <person name="Alvarado L."/>
            <person name="Arachchi H.M."/>
            <person name="Berlin A."/>
            <person name="Chapman S.B."/>
            <person name="Gearin G."/>
            <person name="Goldberg J."/>
            <person name="Griggs A."/>
            <person name="Gujja S."/>
            <person name="Hansen M."/>
            <person name="Heiman D."/>
            <person name="Howarth C."/>
            <person name="Larimer J."/>
            <person name="Lui A."/>
            <person name="MacDonald P.J.P."/>
            <person name="McCowen C."/>
            <person name="Montmayeur A."/>
            <person name="Murphy C."/>
            <person name="Neiman D."/>
            <person name="Pearson M."/>
            <person name="Priest M."/>
            <person name="Roberts A."/>
            <person name="Saif S."/>
            <person name="Shea T."/>
            <person name="Sisk P."/>
            <person name="Stolte C."/>
            <person name="Sykes S."/>
            <person name="Wortman J."/>
            <person name="Nusbaum C."/>
            <person name="Birren B."/>
        </authorList>
    </citation>
    <scope>NUCLEOTIDE SEQUENCE [LARGE SCALE GENOMIC DNA]</scope>
    <source>
        <strain evidence="2 3">ATCC 38327</strain>
    </source>
</reference>
<reference evidence="3" key="2">
    <citation type="submission" date="2009-11" db="EMBL/GenBank/DDBJ databases">
        <title>The Genome Sequence of Allomyces macrogynus strain ATCC 38327.</title>
        <authorList>
            <consortium name="The Broad Institute Genome Sequencing Platform"/>
            <person name="Russ C."/>
            <person name="Cuomo C."/>
            <person name="Shea T."/>
            <person name="Young S.K."/>
            <person name="Zeng Q."/>
            <person name="Koehrsen M."/>
            <person name="Haas B."/>
            <person name="Borodovsky M."/>
            <person name="Guigo R."/>
            <person name="Alvarado L."/>
            <person name="Berlin A."/>
            <person name="Borenstein D."/>
            <person name="Chen Z."/>
            <person name="Engels R."/>
            <person name="Freedman E."/>
            <person name="Gellesch M."/>
            <person name="Goldberg J."/>
            <person name="Griggs A."/>
            <person name="Gujja S."/>
            <person name="Heiman D."/>
            <person name="Hepburn T."/>
            <person name="Howarth C."/>
            <person name="Jen D."/>
            <person name="Larson L."/>
            <person name="Lewis B."/>
            <person name="Mehta T."/>
            <person name="Park D."/>
            <person name="Pearson M."/>
            <person name="Roberts A."/>
            <person name="Saif S."/>
            <person name="Shenoy N."/>
            <person name="Sisk P."/>
            <person name="Stolte C."/>
            <person name="Sykes S."/>
            <person name="Walk T."/>
            <person name="White J."/>
            <person name="Yandava C."/>
            <person name="Burger G."/>
            <person name="Gray M.W."/>
            <person name="Holland P.W.H."/>
            <person name="King N."/>
            <person name="Lang F.B.F."/>
            <person name="Roger A.J."/>
            <person name="Ruiz-Trillo I."/>
            <person name="Lander E."/>
            <person name="Nusbaum C."/>
        </authorList>
    </citation>
    <scope>NUCLEOTIDE SEQUENCE [LARGE SCALE GENOMIC DNA]</scope>
    <source>
        <strain evidence="3">ATCC 38327</strain>
    </source>
</reference>
<dbReference type="VEuPathDB" id="FungiDB:AMAG_08238"/>